<evidence type="ECO:0000256" key="5">
    <source>
        <dbReference type="RuleBase" id="RU367031"/>
    </source>
</evidence>
<comment type="caution">
    <text evidence="8">The sequence shown here is derived from an EMBL/GenBank/DDBJ whole genome shotgun (WGS) entry which is preliminary data.</text>
</comment>
<dbReference type="InterPro" id="IPR039605">
    <property type="entry name" value="AHL"/>
</dbReference>
<feature type="compositionally biased region" description="Polar residues" evidence="6">
    <location>
        <begin position="1"/>
        <end position="13"/>
    </location>
</feature>
<dbReference type="PANTHER" id="PTHR31500:SF56">
    <property type="entry name" value="AT-HOOK MOTIF NUCLEAR-LOCALIZED PROTEIN"/>
    <property type="match status" value="1"/>
</dbReference>
<keyword evidence="2 5" id="KW-0238">DNA-binding</keyword>
<evidence type="ECO:0000259" key="7">
    <source>
        <dbReference type="PROSITE" id="PS51742"/>
    </source>
</evidence>
<proteinExistence type="predicted"/>
<gene>
    <name evidence="8" type="ORF">PIB30_048604</name>
</gene>
<evidence type="ECO:0000256" key="3">
    <source>
        <dbReference type="ARBA" id="ARBA00023163"/>
    </source>
</evidence>
<dbReference type="Gene3D" id="3.30.1330.80">
    <property type="entry name" value="Hypothetical protein, similar to alpha- acetolactate decarboxylase, domain 2"/>
    <property type="match status" value="1"/>
</dbReference>
<evidence type="ECO:0000256" key="6">
    <source>
        <dbReference type="SAM" id="MobiDB-lite"/>
    </source>
</evidence>
<dbReference type="SUPFAM" id="SSF117856">
    <property type="entry name" value="AF0104/ALDC/Ptd012-like"/>
    <property type="match status" value="1"/>
</dbReference>
<evidence type="ECO:0000256" key="2">
    <source>
        <dbReference type="ARBA" id="ARBA00023125"/>
    </source>
</evidence>
<dbReference type="InterPro" id="IPR005175">
    <property type="entry name" value="PPC_dom"/>
</dbReference>
<protein>
    <recommendedName>
        <fullName evidence="5">AT-hook motif nuclear-localized protein</fullName>
    </recommendedName>
</protein>
<evidence type="ECO:0000256" key="4">
    <source>
        <dbReference type="ARBA" id="ARBA00023242"/>
    </source>
</evidence>
<dbReference type="PROSITE" id="PS51742">
    <property type="entry name" value="PPC"/>
    <property type="match status" value="1"/>
</dbReference>
<name>A0ABU6QGG0_9FABA</name>
<organism evidence="8 9">
    <name type="scientific">Stylosanthes scabra</name>
    <dbReference type="NCBI Taxonomy" id="79078"/>
    <lineage>
        <taxon>Eukaryota</taxon>
        <taxon>Viridiplantae</taxon>
        <taxon>Streptophyta</taxon>
        <taxon>Embryophyta</taxon>
        <taxon>Tracheophyta</taxon>
        <taxon>Spermatophyta</taxon>
        <taxon>Magnoliopsida</taxon>
        <taxon>eudicotyledons</taxon>
        <taxon>Gunneridae</taxon>
        <taxon>Pentapetalae</taxon>
        <taxon>rosids</taxon>
        <taxon>fabids</taxon>
        <taxon>Fabales</taxon>
        <taxon>Fabaceae</taxon>
        <taxon>Papilionoideae</taxon>
        <taxon>50 kb inversion clade</taxon>
        <taxon>dalbergioids sensu lato</taxon>
        <taxon>Dalbergieae</taxon>
        <taxon>Pterocarpus clade</taxon>
        <taxon>Stylosanthes</taxon>
    </lineage>
</organism>
<keyword evidence="1 5" id="KW-0805">Transcription regulation</keyword>
<feature type="domain" description="PPC" evidence="7">
    <location>
        <begin position="100"/>
        <end position="237"/>
    </location>
</feature>
<evidence type="ECO:0000313" key="9">
    <source>
        <dbReference type="Proteomes" id="UP001341840"/>
    </source>
</evidence>
<comment type="function">
    <text evidence="5">Transcription factor that specifically binds AT-rich DNA sequences related to the nuclear matrix attachment regions (MARs).</text>
</comment>
<dbReference type="EMBL" id="JASCZI010000320">
    <property type="protein sequence ID" value="MED6111032.1"/>
    <property type="molecule type" value="Genomic_DNA"/>
</dbReference>
<dbReference type="Proteomes" id="UP001341840">
    <property type="component" value="Unassembled WGS sequence"/>
</dbReference>
<evidence type="ECO:0000313" key="8">
    <source>
        <dbReference type="EMBL" id="MED6111032.1"/>
    </source>
</evidence>
<comment type="domain">
    <text evidence="5">The PPC domain mediates interactions between AHL proteins.</text>
</comment>
<keyword evidence="3 5" id="KW-0804">Transcription</keyword>
<reference evidence="8 9" key="1">
    <citation type="journal article" date="2023" name="Plants (Basel)">
        <title>Bridging the Gap: Combining Genomics and Transcriptomics Approaches to Understand Stylosanthes scabra, an Orphan Legume from the Brazilian Caatinga.</title>
        <authorList>
            <person name="Ferreira-Neto J.R.C."/>
            <person name="da Silva M.D."/>
            <person name="Binneck E."/>
            <person name="de Melo N.F."/>
            <person name="da Silva R.H."/>
            <person name="de Melo A.L.T.M."/>
            <person name="Pandolfi V."/>
            <person name="Bustamante F.O."/>
            <person name="Brasileiro-Vidal A.C."/>
            <person name="Benko-Iseppon A.M."/>
        </authorList>
    </citation>
    <scope>NUCLEOTIDE SEQUENCE [LARGE SCALE GENOMIC DNA]</scope>
    <source>
        <tissue evidence="8">Leaves</tissue>
    </source>
</reference>
<dbReference type="Pfam" id="PF03479">
    <property type="entry name" value="PCC"/>
    <property type="match status" value="1"/>
</dbReference>
<accession>A0ABU6QGG0</accession>
<comment type="subcellular location">
    <subcellularLocation>
        <location evidence="5">Nucleus</location>
    </subcellularLocation>
</comment>
<feature type="region of interest" description="Disordered" evidence="6">
    <location>
        <begin position="39"/>
        <end position="63"/>
    </location>
</feature>
<keyword evidence="9" id="KW-1185">Reference proteome</keyword>
<dbReference type="PANTHER" id="PTHR31500">
    <property type="entry name" value="AT-HOOK MOTIF NUCLEAR-LOCALIZED PROTEIN 9"/>
    <property type="match status" value="1"/>
</dbReference>
<sequence>MAETMNNSVSASMPSLLPPKQEQESAMVNMKVETNGAVATNGSLELFENKNKKRGRPRKCDDSNAESWKMTISYLPPPPGFPQPQPHSGFEGRGFATISGGGFTPHSVKVFAGEDVARKIMAFVEKGPRAVFVLSATGEISNVTICLPDNSCRLLTYEGRFEILSLAGSYLIEESGGMRTGGLSVSLASSGGDAIGGRVAGPLIAAGLIQLGLGSFRPHAPRKKYRARGEFRPQAPRSQPVVAAPMAAVYPDTRAATNLASQANPEQSQREFAAAAV</sequence>
<feature type="region of interest" description="Disordered" evidence="6">
    <location>
        <begin position="1"/>
        <end position="27"/>
    </location>
</feature>
<dbReference type="CDD" id="cd11378">
    <property type="entry name" value="DUF296"/>
    <property type="match status" value="1"/>
</dbReference>
<keyword evidence="4 5" id="KW-0539">Nucleus</keyword>
<evidence type="ECO:0000256" key="1">
    <source>
        <dbReference type="ARBA" id="ARBA00023015"/>
    </source>
</evidence>